<evidence type="ECO:0000313" key="1">
    <source>
        <dbReference type="EMBL" id="KAH3855742.1"/>
    </source>
</evidence>
<dbReference type="AlphaFoldDB" id="A0A9D4LBV5"/>
<gene>
    <name evidence="1" type="ORF">DPMN_098312</name>
</gene>
<reference evidence="1" key="1">
    <citation type="journal article" date="2019" name="bioRxiv">
        <title>The Genome of the Zebra Mussel, Dreissena polymorpha: A Resource for Invasive Species Research.</title>
        <authorList>
            <person name="McCartney M.A."/>
            <person name="Auch B."/>
            <person name="Kono T."/>
            <person name="Mallez S."/>
            <person name="Zhang Y."/>
            <person name="Obille A."/>
            <person name="Becker A."/>
            <person name="Abrahante J.E."/>
            <person name="Garbe J."/>
            <person name="Badalamenti J.P."/>
            <person name="Herman A."/>
            <person name="Mangelson H."/>
            <person name="Liachko I."/>
            <person name="Sullivan S."/>
            <person name="Sone E.D."/>
            <person name="Koren S."/>
            <person name="Silverstein K.A.T."/>
            <person name="Beckman K.B."/>
            <person name="Gohl D.M."/>
        </authorList>
    </citation>
    <scope>NUCLEOTIDE SEQUENCE</scope>
    <source>
        <strain evidence="1">Duluth1</strain>
        <tissue evidence="1">Whole animal</tissue>
    </source>
</reference>
<dbReference type="EMBL" id="JAIWYP010000003">
    <property type="protein sequence ID" value="KAH3855742.1"/>
    <property type="molecule type" value="Genomic_DNA"/>
</dbReference>
<reference evidence="1" key="2">
    <citation type="submission" date="2020-11" db="EMBL/GenBank/DDBJ databases">
        <authorList>
            <person name="McCartney M.A."/>
            <person name="Auch B."/>
            <person name="Kono T."/>
            <person name="Mallez S."/>
            <person name="Becker A."/>
            <person name="Gohl D.M."/>
            <person name="Silverstein K.A.T."/>
            <person name="Koren S."/>
            <person name="Bechman K.B."/>
            <person name="Herman A."/>
            <person name="Abrahante J.E."/>
            <person name="Garbe J."/>
        </authorList>
    </citation>
    <scope>NUCLEOTIDE SEQUENCE</scope>
    <source>
        <strain evidence="1">Duluth1</strain>
        <tissue evidence="1">Whole animal</tissue>
    </source>
</reference>
<protein>
    <submittedName>
        <fullName evidence="1">Uncharacterized protein</fullName>
    </submittedName>
</protein>
<sequence length="77" mass="8916">MLDRSDESTFSVNKLLQPVNAALYLFDVWRTAMRSFVNSTFEVRSEKELLMHVRKVFPRYAFCGKQLSRIGDEDAGP</sequence>
<evidence type="ECO:0000313" key="2">
    <source>
        <dbReference type="Proteomes" id="UP000828390"/>
    </source>
</evidence>
<proteinExistence type="predicted"/>
<organism evidence="1 2">
    <name type="scientific">Dreissena polymorpha</name>
    <name type="common">Zebra mussel</name>
    <name type="synonym">Mytilus polymorpha</name>
    <dbReference type="NCBI Taxonomy" id="45954"/>
    <lineage>
        <taxon>Eukaryota</taxon>
        <taxon>Metazoa</taxon>
        <taxon>Spiralia</taxon>
        <taxon>Lophotrochozoa</taxon>
        <taxon>Mollusca</taxon>
        <taxon>Bivalvia</taxon>
        <taxon>Autobranchia</taxon>
        <taxon>Heteroconchia</taxon>
        <taxon>Euheterodonta</taxon>
        <taxon>Imparidentia</taxon>
        <taxon>Neoheterodontei</taxon>
        <taxon>Myida</taxon>
        <taxon>Dreissenoidea</taxon>
        <taxon>Dreissenidae</taxon>
        <taxon>Dreissena</taxon>
    </lineage>
</organism>
<comment type="caution">
    <text evidence="1">The sequence shown here is derived from an EMBL/GenBank/DDBJ whole genome shotgun (WGS) entry which is preliminary data.</text>
</comment>
<dbReference type="Proteomes" id="UP000828390">
    <property type="component" value="Unassembled WGS sequence"/>
</dbReference>
<name>A0A9D4LBV5_DREPO</name>
<keyword evidence="2" id="KW-1185">Reference proteome</keyword>
<accession>A0A9D4LBV5</accession>